<accession>A0A7I7YTR8</accession>
<dbReference type="RefSeq" id="WP_085267979.1">
    <property type="nucleotide sequence ID" value="NZ_AP022614.1"/>
</dbReference>
<name>A0A7I7YTR8_9MYCO</name>
<dbReference type="OrthoDB" id="9787026at2"/>
<proteinExistence type="predicted"/>
<reference evidence="6 7" key="1">
    <citation type="journal article" date="2019" name="Emerg. Microbes Infect.">
        <title>Comprehensive subspecies identification of 175 nontuberculous mycobacteria species based on 7547 genomic profiles.</title>
        <authorList>
            <person name="Matsumoto Y."/>
            <person name="Kinjo T."/>
            <person name="Motooka D."/>
            <person name="Nabeya D."/>
            <person name="Jung N."/>
            <person name="Uechi K."/>
            <person name="Horii T."/>
            <person name="Iida T."/>
            <person name="Fujita J."/>
            <person name="Nakamura S."/>
        </authorList>
    </citation>
    <scope>NUCLEOTIDE SEQUENCE [LARGE SCALE GENOMIC DNA]</scope>
    <source>
        <strain evidence="6 7">JCM 14742</strain>
    </source>
</reference>
<keyword evidence="7" id="KW-1185">Reference proteome</keyword>
<dbReference type="InterPro" id="IPR005828">
    <property type="entry name" value="MFS_sugar_transport-like"/>
</dbReference>
<organism evidence="6 7">
    <name type="scientific">Mycobacterium parmense</name>
    <dbReference type="NCBI Taxonomy" id="185642"/>
    <lineage>
        <taxon>Bacteria</taxon>
        <taxon>Bacillati</taxon>
        <taxon>Actinomycetota</taxon>
        <taxon>Actinomycetes</taxon>
        <taxon>Mycobacteriales</taxon>
        <taxon>Mycobacteriaceae</taxon>
        <taxon>Mycobacterium</taxon>
        <taxon>Mycobacterium simiae complex</taxon>
    </lineage>
</organism>
<evidence type="ECO:0000256" key="1">
    <source>
        <dbReference type="ARBA" id="ARBA00004651"/>
    </source>
</evidence>
<evidence type="ECO:0000256" key="5">
    <source>
        <dbReference type="ARBA" id="ARBA00023136"/>
    </source>
</evidence>
<dbReference type="AlphaFoldDB" id="A0A7I7YTR8"/>
<sequence>MDRLPITSWHRRAVVVVGLGLFFEIYEVFLAGVLSGVLSHRFHLGKSEVSMLLASAFFGMFLGALAFGPITDRLGRRFGFLLSLSVYSVFSLVGAFSVGPVMLVATRFLAGLGIGAAPPIADCYLADLLPANGRGRYTAWAYTLSFGGVPLAGFLGRWLVPRAPFGFEGWRWMFAVGALGAVVVFALRAALPESPRWLESVGRVREAEAIVERLELQAGADLLPEPDVRAPAPDQPGRRRQLLMPPYRRRTLMMMAFHLLQTWGYYGFGTLAPMVLKAKGFDIPETLLFSAMTFLGYPIGSALSVPVMERFERKHLVVGAAAGMAALGLGFGLATSTGPIVVCGLGYTLVSNIFSNTFHVYQAEIFPTQLRATAVGSAYSLSRLSSGLMPFVLVPLLHTRGPDALFAAVATALAIVAVDIGMFGPRTTGRALDGV</sequence>
<evidence type="ECO:0000256" key="2">
    <source>
        <dbReference type="ARBA" id="ARBA00022448"/>
    </source>
</evidence>
<dbReference type="GO" id="GO:0022857">
    <property type="term" value="F:transmembrane transporter activity"/>
    <property type="evidence" value="ECO:0007669"/>
    <property type="project" value="InterPro"/>
</dbReference>
<evidence type="ECO:0000256" key="4">
    <source>
        <dbReference type="ARBA" id="ARBA00022989"/>
    </source>
</evidence>
<dbReference type="PANTHER" id="PTHR23511">
    <property type="entry name" value="SYNAPTIC VESICLE GLYCOPROTEIN 2"/>
    <property type="match status" value="1"/>
</dbReference>
<protein>
    <submittedName>
        <fullName evidence="6">MFS transporter</fullName>
    </submittedName>
</protein>
<dbReference type="Gene3D" id="1.20.1250.20">
    <property type="entry name" value="MFS general substrate transporter like domains"/>
    <property type="match status" value="1"/>
</dbReference>
<dbReference type="GO" id="GO:0005886">
    <property type="term" value="C:plasma membrane"/>
    <property type="evidence" value="ECO:0007669"/>
    <property type="project" value="UniProtKB-SubCell"/>
</dbReference>
<keyword evidence="4" id="KW-1133">Transmembrane helix</keyword>
<keyword evidence="5" id="KW-0472">Membrane</keyword>
<dbReference type="PANTHER" id="PTHR23511:SF34">
    <property type="entry name" value="SYNAPTIC VESICLE GLYCOPROTEIN 2"/>
    <property type="match status" value="1"/>
</dbReference>
<evidence type="ECO:0000313" key="6">
    <source>
        <dbReference type="EMBL" id="BBZ45119.1"/>
    </source>
</evidence>
<keyword evidence="3" id="KW-0812">Transmembrane</keyword>
<dbReference type="SUPFAM" id="SSF103473">
    <property type="entry name" value="MFS general substrate transporter"/>
    <property type="match status" value="1"/>
</dbReference>
<dbReference type="EMBL" id="AP022614">
    <property type="protein sequence ID" value="BBZ45119.1"/>
    <property type="molecule type" value="Genomic_DNA"/>
</dbReference>
<gene>
    <name evidence="6" type="primary">ydjE</name>
    <name evidence="6" type="ORF">MPRM_24000</name>
</gene>
<evidence type="ECO:0000256" key="3">
    <source>
        <dbReference type="ARBA" id="ARBA00022692"/>
    </source>
</evidence>
<dbReference type="InterPro" id="IPR020846">
    <property type="entry name" value="MFS_dom"/>
</dbReference>
<dbReference type="Pfam" id="PF00083">
    <property type="entry name" value="Sugar_tr"/>
    <property type="match status" value="1"/>
</dbReference>
<dbReference type="CDD" id="cd17316">
    <property type="entry name" value="MFS_SV2_like"/>
    <property type="match status" value="1"/>
</dbReference>
<dbReference type="InterPro" id="IPR036259">
    <property type="entry name" value="MFS_trans_sf"/>
</dbReference>
<comment type="subcellular location">
    <subcellularLocation>
        <location evidence="1">Cell membrane</location>
        <topology evidence="1">Multi-pass membrane protein</topology>
    </subcellularLocation>
</comment>
<dbReference type="PROSITE" id="PS50850">
    <property type="entry name" value="MFS"/>
    <property type="match status" value="1"/>
</dbReference>
<keyword evidence="2" id="KW-0813">Transport</keyword>
<evidence type="ECO:0000313" key="7">
    <source>
        <dbReference type="Proteomes" id="UP000467105"/>
    </source>
</evidence>
<dbReference type="Proteomes" id="UP000467105">
    <property type="component" value="Chromosome"/>
</dbReference>